<comment type="caution">
    <text evidence="5">The sequence shown here is derived from an EMBL/GenBank/DDBJ whole genome shotgun (WGS) entry which is preliminary data.</text>
</comment>
<protein>
    <submittedName>
        <fullName evidence="5">Histone transcription regulator 3</fullName>
    </submittedName>
</protein>
<accession>A0ABR2WDT0</accession>
<dbReference type="InterPro" id="IPR033053">
    <property type="entry name" value="Hir3/CABIN1"/>
</dbReference>
<dbReference type="PANTHER" id="PTHR15502:SF7">
    <property type="entry name" value="CALCINEURIN-BINDING PROTEIN CABIN-1"/>
    <property type="match status" value="1"/>
</dbReference>
<feature type="non-terminal residue" evidence="5">
    <location>
        <position position="616"/>
    </location>
</feature>
<feature type="non-terminal residue" evidence="5">
    <location>
        <position position="1"/>
    </location>
</feature>
<evidence type="ECO:0000256" key="2">
    <source>
        <dbReference type="ARBA" id="ARBA00007335"/>
    </source>
</evidence>
<feature type="compositionally biased region" description="Polar residues" evidence="4">
    <location>
        <begin position="374"/>
        <end position="394"/>
    </location>
</feature>
<proteinExistence type="inferred from homology"/>
<sequence>SHTKTKFLPLNDSSDESEEIEKDTYETQIEQCLELYQKALRFQQKKRTEEAEALYHKLTEYDVIKTPNQTSINPEKHPNEVKTNTRRQAYTQSILQFAIYKNYASLLMKNQEPIGQLDRDQKILEYYFKALEIDPSDSEIWLHVGQIALKKQNSRLARHAFEKGVSGGSNMSSEDTFESLRPTQWRCLDGLCEILYNIGDFITCLKYLEKILKVYPDHERALGLRKVILEQNFGHRSLLHRPYMFEDTSIAGLEFDNPQDMQWAAVEPTKRSPFISDLYNEASPEPAKFILKQKSWEALGSLLLEIHEHVQKGYDPISLPNSGNSIDVEYKIIHRRIKIILEDENLDQETATTAASDIVKKEEPETETMPPNNAKDSVNSEETVAPTTLESTPVPSDKKEKSTEKTKESNSKRKREKEDWDDFAERKSTRLRQKSVTVQPETKRKQQEGIIMEQIEKLLSLIDWRFSEYTKDAKKVSAYLGLPDEKVSNFVKEFPKEIFNMKDDQASVSVTNEPSKPEPIVIDLEEEVTEIEADPFFCDMDLLTSFIEEENEANSGILDFCCHFVCKLILGADRDHLDRYAWKHRWSSGMSEVLFLMIQQLDSNFLEIGRFIYFVM</sequence>
<evidence type="ECO:0000313" key="5">
    <source>
        <dbReference type="EMBL" id="KAK9759656.1"/>
    </source>
</evidence>
<keyword evidence="3" id="KW-0539">Nucleus</keyword>
<feature type="compositionally biased region" description="Basic and acidic residues" evidence="4">
    <location>
        <begin position="396"/>
        <end position="411"/>
    </location>
</feature>
<feature type="region of interest" description="Disordered" evidence="4">
    <location>
        <begin position="1"/>
        <end position="20"/>
    </location>
</feature>
<evidence type="ECO:0000313" key="6">
    <source>
        <dbReference type="Proteomes" id="UP001479436"/>
    </source>
</evidence>
<evidence type="ECO:0000256" key="4">
    <source>
        <dbReference type="SAM" id="MobiDB-lite"/>
    </source>
</evidence>
<evidence type="ECO:0000256" key="1">
    <source>
        <dbReference type="ARBA" id="ARBA00004123"/>
    </source>
</evidence>
<gene>
    <name evidence="5" type="primary">HIR3_2</name>
    <name evidence="5" type="ORF">K7432_017111</name>
</gene>
<name>A0ABR2WDT0_9FUNG</name>
<dbReference type="Proteomes" id="UP001479436">
    <property type="component" value="Unassembled WGS sequence"/>
</dbReference>
<keyword evidence="6" id="KW-1185">Reference proteome</keyword>
<dbReference type="PANTHER" id="PTHR15502">
    <property type="entry name" value="CALCINEURIN-BINDING PROTEIN CABIN 1-RELATED"/>
    <property type="match status" value="1"/>
</dbReference>
<comment type="subcellular location">
    <subcellularLocation>
        <location evidence="1">Nucleus</location>
    </subcellularLocation>
</comment>
<comment type="similarity">
    <text evidence="2">Belongs to the HIR3 family.</text>
</comment>
<reference evidence="5 6" key="1">
    <citation type="submission" date="2023-04" db="EMBL/GenBank/DDBJ databases">
        <title>Genome of Basidiobolus ranarum AG-B5.</title>
        <authorList>
            <person name="Stajich J.E."/>
            <person name="Carter-House D."/>
            <person name="Gryganskyi A."/>
        </authorList>
    </citation>
    <scope>NUCLEOTIDE SEQUENCE [LARGE SCALE GENOMIC DNA]</scope>
    <source>
        <strain evidence="5 6">AG-B5</strain>
    </source>
</reference>
<dbReference type="Gene3D" id="1.25.40.10">
    <property type="entry name" value="Tetratricopeptide repeat domain"/>
    <property type="match status" value="1"/>
</dbReference>
<feature type="region of interest" description="Disordered" evidence="4">
    <location>
        <begin position="349"/>
        <end position="426"/>
    </location>
</feature>
<organism evidence="5 6">
    <name type="scientific">Basidiobolus ranarum</name>
    <dbReference type="NCBI Taxonomy" id="34480"/>
    <lineage>
        <taxon>Eukaryota</taxon>
        <taxon>Fungi</taxon>
        <taxon>Fungi incertae sedis</taxon>
        <taxon>Zoopagomycota</taxon>
        <taxon>Entomophthoromycotina</taxon>
        <taxon>Basidiobolomycetes</taxon>
        <taxon>Basidiobolales</taxon>
        <taxon>Basidiobolaceae</taxon>
        <taxon>Basidiobolus</taxon>
    </lineage>
</organism>
<dbReference type="InterPro" id="IPR011990">
    <property type="entry name" value="TPR-like_helical_dom_sf"/>
</dbReference>
<dbReference type="EMBL" id="JASJQH010003348">
    <property type="protein sequence ID" value="KAK9759656.1"/>
    <property type="molecule type" value="Genomic_DNA"/>
</dbReference>
<evidence type="ECO:0000256" key="3">
    <source>
        <dbReference type="ARBA" id="ARBA00023242"/>
    </source>
</evidence>
<dbReference type="SUPFAM" id="SSF48452">
    <property type="entry name" value="TPR-like"/>
    <property type="match status" value="1"/>
</dbReference>